<reference evidence="3" key="1">
    <citation type="submission" date="2013-01" db="EMBL/GenBank/DDBJ databases">
        <title>Draft Genome Sequence of a Mulberry Tree, Morus notabilis C.K. Schneid.</title>
        <authorList>
            <person name="He N."/>
            <person name="Zhao S."/>
        </authorList>
    </citation>
    <scope>NUCLEOTIDE SEQUENCE</scope>
</reference>
<feature type="compositionally biased region" description="Polar residues" evidence="1">
    <location>
        <begin position="68"/>
        <end position="77"/>
    </location>
</feature>
<protein>
    <submittedName>
        <fullName evidence="2">Uncharacterized protein</fullName>
    </submittedName>
</protein>
<evidence type="ECO:0000256" key="1">
    <source>
        <dbReference type="SAM" id="MobiDB-lite"/>
    </source>
</evidence>
<feature type="region of interest" description="Disordered" evidence="1">
    <location>
        <begin position="1"/>
        <end position="77"/>
    </location>
</feature>
<dbReference type="AlphaFoldDB" id="W9RGV1"/>
<sequence>MAMPAGDFLSNMDYSPPALQWSRSSTTHMLQEAFSPESSTSNSNEPEAFSPERGTSTNSTEPYHDSPTGDSPSLASR</sequence>
<organism evidence="2 3">
    <name type="scientific">Morus notabilis</name>
    <dbReference type="NCBI Taxonomy" id="981085"/>
    <lineage>
        <taxon>Eukaryota</taxon>
        <taxon>Viridiplantae</taxon>
        <taxon>Streptophyta</taxon>
        <taxon>Embryophyta</taxon>
        <taxon>Tracheophyta</taxon>
        <taxon>Spermatophyta</taxon>
        <taxon>Magnoliopsida</taxon>
        <taxon>eudicotyledons</taxon>
        <taxon>Gunneridae</taxon>
        <taxon>Pentapetalae</taxon>
        <taxon>rosids</taxon>
        <taxon>fabids</taxon>
        <taxon>Rosales</taxon>
        <taxon>Moraceae</taxon>
        <taxon>Moreae</taxon>
        <taxon>Morus</taxon>
    </lineage>
</organism>
<proteinExistence type="predicted"/>
<dbReference type="EMBL" id="KE344648">
    <property type="protein sequence ID" value="EXB74505.1"/>
    <property type="molecule type" value="Genomic_DNA"/>
</dbReference>
<name>W9RGV1_9ROSA</name>
<keyword evidence="3" id="KW-1185">Reference proteome</keyword>
<accession>W9RGV1</accession>
<feature type="compositionally biased region" description="Low complexity" evidence="1">
    <location>
        <begin position="35"/>
        <end position="47"/>
    </location>
</feature>
<evidence type="ECO:0000313" key="2">
    <source>
        <dbReference type="EMBL" id="EXB74505.1"/>
    </source>
</evidence>
<evidence type="ECO:0000313" key="3">
    <source>
        <dbReference type="Proteomes" id="UP000030645"/>
    </source>
</evidence>
<gene>
    <name evidence="2" type="ORF">L484_026200</name>
</gene>
<dbReference type="Proteomes" id="UP000030645">
    <property type="component" value="Unassembled WGS sequence"/>
</dbReference>